<keyword evidence="3" id="KW-0472">Membrane</keyword>
<dbReference type="SMART" id="SM00909">
    <property type="entry name" value="Germane"/>
    <property type="match status" value="1"/>
</dbReference>
<dbReference type="EMBL" id="SAXU01000001">
    <property type="protein sequence ID" value="TXJ19625.1"/>
    <property type="molecule type" value="Genomic_DNA"/>
</dbReference>
<evidence type="ECO:0000313" key="5">
    <source>
        <dbReference type="EMBL" id="TXJ19625.1"/>
    </source>
</evidence>
<sequence>MPRYEPYKSRYKGNYTRQIKNESKEINLKKPLIISVAFIIFASVIFSIIKNYSPVVDIAIKDFFSINHREALALESDGIEEDSDKLSFLSNIPLFSFFIKSDTNQTLSVMAYETNSKLETTLSENESDNNFTNSNLISRESLLPFFNENFNTNYNSSIYRENQNNNINNAKENKPYNYIEQMIIDSRKNDNSISEINNKSANNNSTKNNSNNIFYNSSTSPNSSIFEEILKPKENSEKVVKTMKPASTSFSSQIPNYMQNNKRENANNNLYNKASNNYNNYFKDIEYKSETKKNNNDRERIINAATNRNDIKDKKDNNAVKSVSRKNIIEETIFNNQNFQKTSDYDRVINDMVNPNLNNNIVRDNNKNNNNLNDTKNNINNINREEPVKRNDKIDKKEIMKKANNDVAKYKRQKANNKINRDFNNIKTKSKDEGIYLVEYNENSGAITLIFRNRNFKNEASIENAIKTLLNGATDDENNKNIISCIPKNTQLLDIFVEDDTVYLNFNEDFEFNPLGNEGTMIQIYQLVYTATQFEGIDKVIFLIDGNLNETIGAEGSIENTAFTRF</sequence>
<evidence type="ECO:0000259" key="4">
    <source>
        <dbReference type="SMART" id="SM00909"/>
    </source>
</evidence>
<keyword evidence="3" id="KW-1133">Transmembrane helix</keyword>
<name>A0A5C8D2H5_9SPIR</name>
<comment type="caution">
    <text evidence="5">The sequence shown here is derived from an EMBL/GenBank/DDBJ whole genome shotgun (WGS) entry which is preliminary data.</text>
</comment>
<accession>A0A5C8D2H5</accession>
<evidence type="ECO:0000313" key="6">
    <source>
        <dbReference type="Proteomes" id="UP000324638"/>
    </source>
</evidence>
<dbReference type="AlphaFoldDB" id="A0A5C8D2H5"/>
<reference evidence="5 6" key="1">
    <citation type="journal article" date="1992" name="Lakartidningen">
        <title>[Penicillin V and not amoxicillin is the first choice preparation in acute otitis].</title>
        <authorList>
            <person name="Kamme C."/>
            <person name="Lundgren K."/>
            <person name="Prellner K."/>
        </authorList>
    </citation>
    <scope>NUCLEOTIDE SEQUENCE [LARGE SCALE GENOMIC DNA]</scope>
    <source>
        <strain evidence="5 6">513A</strain>
    </source>
</reference>
<proteinExistence type="predicted"/>
<dbReference type="Proteomes" id="UP000324638">
    <property type="component" value="Unassembled WGS sequence"/>
</dbReference>
<dbReference type="Pfam" id="PF10646">
    <property type="entry name" value="Germane"/>
    <property type="match status" value="1"/>
</dbReference>
<organism evidence="5 6">
    <name type="scientific">Brachyspira aalborgi</name>
    <dbReference type="NCBI Taxonomy" id="29522"/>
    <lineage>
        <taxon>Bacteria</taxon>
        <taxon>Pseudomonadati</taxon>
        <taxon>Spirochaetota</taxon>
        <taxon>Spirochaetia</taxon>
        <taxon>Brachyspirales</taxon>
        <taxon>Brachyspiraceae</taxon>
        <taxon>Brachyspira</taxon>
    </lineage>
</organism>
<feature type="coiled-coil region" evidence="1">
    <location>
        <begin position="365"/>
        <end position="420"/>
    </location>
</feature>
<dbReference type="RefSeq" id="WP_147737993.1">
    <property type="nucleotide sequence ID" value="NZ_SAXU01000001.1"/>
</dbReference>
<dbReference type="InterPro" id="IPR019606">
    <property type="entry name" value="GerMN"/>
</dbReference>
<protein>
    <recommendedName>
        <fullName evidence="4">GerMN domain-containing protein</fullName>
    </recommendedName>
</protein>
<feature type="domain" description="GerMN" evidence="4">
    <location>
        <begin position="462"/>
        <end position="553"/>
    </location>
</feature>
<evidence type="ECO:0000256" key="1">
    <source>
        <dbReference type="SAM" id="Coils"/>
    </source>
</evidence>
<keyword evidence="3" id="KW-0812">Transmembrane</keyword>
<feature type="transmembrane region" description="Helical" evidence="3">
    <location>
        <begin position="32"/>
        <end position="49"/>
    </location>
</feature>
<keyword evidence="1" id="KW-0175">Coiled coil</keyword>
<evidence type="ECO:0000256" key="2">
    <source>
        <dbReference type="SAM" id="MobiDB-lite"/>
    </source>
</evidence>
<evidence type="ECO:0000256" key="3">
    <source>
        <dbReference type="SAM" id="Phobius"/>
    </source>
</evidence>
<gene>
    <name evidence="5" type="ORF">EPJ79_00250</name>
</gene>
<feature type="region of interest" description="Disordered" evidence="2">
    <location>
        <begin position="194"/>
        <end position="218"/>
    </location>
</feature>